<dbReference type="Gene3D" id="3.90.1640.10">
    <property type="entry name" value="inorganic pyrophosphatase (n-terminal core)"/>
    <property type="match status" value="1"/>
</dbReference>
<feature type="domain" description="DHHA2" evidence="2">
    <location>
        <begin position="635"/>
        <end position="781"/>
    </location>
</feature>
<keyword evidence="5" id="KW-1185">Reference proteome</keyword>
<evidence type="ECO:0008006" key="6">
    <source>
        <dbReference type="Google" id="ProtNLM"/>
    </source>
</evidence>
<dbReference type="InParanoid" id="A0A7N2LT56"/>
<reference evidence="4" key="2">
    <citation type="submission" date="2021-01" db="UniProtKB">
        <authorList>
            <consortium name="EnsemblPlants"/>
        </authorList>
    </citation>
    <scope>IDENTIFICATION</scope>
</reference>
<dbReference type="Pfam" id="PF02833">
    <property type="entry name" value="DHHA2"/>
    <property type="match status" value="1"/>
</dbReference>
<dbReference type="EnsemblPlants" id="QL05p065337:mrna">
    <property type="protein sequence ID" value="QL05p065337:mrna"/>
    <property type="gene ID" value="QL05p065337"/>
</dbReference>
<dbReference type="EMBL" id="LRBV02000005">
    <property type="status" value="NOT_ANNOTATED_CDS"/>
    <property type="molecule type" value="Genomic_DNA"/>
</dbReference>
<feature type="compositionally biased region" description="Polar residues" evidence="1">
    <location>
        <begin position="261"/>
        <end position="273"/>
    </location>
</feature>
<dbReference type="PANTHER" id="PTHR12112">
    <property type="entry name" value="BNIP - RELATED"/>
    <property type="match status" value="1"/>
</dbReference>
<evidence type="ECO:0000259" key="3">
    <source>
        <dbReference type="Pfam" id="PF13966"/>
    </source>
</evidence>
<accession>A0A7N2LT56</accession>
<dbReference type="InterPro" id="IPR038222">
    <property type="entry name" value="DHHA2_dom_sf"/>
</dbReference>
<dbReference type="GO" id="GO:0004309">
    <property type="term" value="F:exopolyphosphatase activity"/>
    <property type="evidence" value="ECO:0007669"/>
    <property type="project" value="TreeGrafter"/>
</dbReference>
<dbReference type="Gene3D" id="3.10.310.20">
    <property type="entry name" value="DHHA2 domain"/>
    <property type="match status" value="1"/>
</dbReference>
<dbReference type="AlphaFoldDB" id="A0A7N2LT56"/>
<proteinExistence type="predicted"/>
<name>A0A7N2LT56_QUELO</name>
<sequence>MSEFPMIPMLSSFPTVVSLRLCRPNMLSKLTMPHFLSISSSSSSSSSLQHEEDRNVRTWNLRFHRDFHERELEDAYSFLECIQPRIPRGGGSDTSHWCLKGNGKFDTKSYYNTIRGAAVSIFPWKGVWKAKIPKRVAFFVWTAVHGQILTLDKFMLRGRILVNWCYMCHQNEETVDHLLLHCPIAHSLWVYMFQIFGTQLVMPSSVESLKPYSHTRESPYFNGLLKGNDLAPIFDFPLHGRIGSKNLSQSTSDIGDRKLHSNMSEKNISRSTSDIGDMRSTKIVSKISEEVMESPLEDSISDIIFEPFDEQPSSGRWSKIVLSKSFAFSSSKSDLNFDLSSQNDAVYGPSLTTFEENDKYNTSHYLARPAFEISYSMEKRKQYLSNIPLPQSAATFYNGISPEMEIVESCKSINRLNNYLRDIKDDVKAGVPGKFLHAVIGQDISDHEKEGNRNETLRIYVIKSDQLCTLPVINMKRADLSCHAEIKWLIASCLIDQSSLIFIDEIDLSYYDLFGSLKLVLLNSHKLPIKQEALKEAVVEIFCCRKGESVYPWVETHTIGENCSCCTLIAERIALASPEILAGQGFSRLLLAGIFIETGNLTNPRCTSKDKYMATLLINGAGRFGSNDLYQILKYKMHDVSDLKMVDILHKDFKNWRRLGKPDAAGSRFMALHVGMSSIGISIAQLLAHEDASSQGIKNFQRLEKLRLLMISGYYDSQKNFKREILGSAESAELMKNLIFFFNSNASQLPLKVLHKPGLRDDMKVFEVDKVTSRKTIECLLEEFGVISKS</sequence>
<feature type="domain" description="Reverse transcriptase zinc-binding" evidence="3">
    <location>
        <begin position="105"/>
        <end position="189"/>
    </location>
</feature>
<dbReference type="InterPro" id="IPR004097">
    <property type="entry name" value="DHHA2"/>
</dbReference>
<organism evidence="4 5">
    <name type="scientific">Quercus lobata</name>
    <name type="common">Valley oak</name>
    <dbReference type="NCBI Taxonomy" id="97700"/>
    <lineage>
        <taxon>Eukaryota</taxon>
        <taxon>Viridiplantae</taxon>
        <taxon>Streptophyta</taxon>
        <taxon>Embryophyta</taxon>
        <taxon>Tracheophyta</taxon>
        <taxon>Spermatophyta</taxon>
        <taxon>Magnoliopsida</taxon>
        <taxon>eudicotyledons</taxon>
        <taxon>Gunneridae</taxon>
        <taxon>Pentapetalae</taxon>
        <taxon>rosids</taxon>
        <taxon>fabids</taxon>
        <taxon>Fagales</taxon>
        <taxon>Fagaceae</taxon>
        <taxon>Quercus</taxon>
    </lineage>
</organism>
<dbReference type="SUPFAM" id="SSF64182">
    <property type="entry name" value="DHH phosphoesterases"/>
    <property type="match status" value="1"/>
</dbReference>
<dbReference type="Gramene" id="QL05p065337:mrna">
    <property type="protein sequence ID" value="QL05p065337:mrna"/>
    <property type="gene ID" value="QL05p065337"/>
</dbReference>
<dbReference type="Proteomes" id="UP000594261">
    <property type="component" value="Chromosome 5"/>
</dbReference>
<dbReference type="InterPro" id="IPR026960">
    <property type="entry name" value="RVT-Znf"/>
</dbReference>
<reference evidence="4 5" key="1">
    <citation type="journal article" date="2016" name="G3 (Bethesda)">
        <title>First Draft Assembly and Annotation of the Genome of a California Endemic Oak Quercus lobata Nee (Fagaceae).</title>
        <authorList>
            <person name="Sork V.L."/>
            <person name="Fitz-Gibbon S.T."/>
            <person name="Puiu D."/>
            <person name="Crepeau M."/>
            <person name="Gugger P.F."/>
            <person name="Sherman R."/>
            <person name="Stevens K."/>
            <person name="Langley C.H."/>
            <person name="Pellegrini M."/>
            <person name="Salzberg S.L."/>
        </authorList>
    </citation>
    <scope>NUCLEOTIDE SEQUENCE [LARGE SCALE GENOMIC DNA]</scope>
    <source>
        <strain evidence="4 5">cv. SW786</strain>
    </source>
</reference>
<dbReference type="GO" id="GO:0005737">
    <property type="term" value="C:cytoplasm"/>
    <property type="evidence" value="ECO:0007669"/>
    <property type="project" value="InterPro"/>
</dbReference>
<evidence type="ECO:0000313" key="5">
    <source>
        <dbReference type="Proteomes" id="UP000594261"/>
    </source>
</evidence>
<evidence type="ECO:0000256" key="1">
    <source>
        <dbReference type="SAM" id="MobiDB-lite"/>
    </source>
</evidence>
<protein>
    <recommendedName>
        <fullName evidence="6">Reverse transcriptase zinc-binding domain-containing protein</fullName>
    </recommendedName>
</protein>
<evidence type="ECO:0000259" key="2">
    <source>
        <dbReference type="Pfam" id="PF02833"/>
    </source>
</evidence>
<dbReference type="Pfam" id="PF13966">
    <property type="entry name" value="zf-RVT"/>
    <property type="match status" value="1"/>
</dbReference>
<dbReference type="InterPro" id="IPR038763">
    <property type="entry name" value="DHH_sf"/>
</dbReference>
<evidence type="ECO:0000313" key="4">
    <source>
        <dbReference type="EnsemblPlants" id="QL05p065337:mrna"/>
    </source>
</evidence>
<feature type="region of interest" description="Disordered" evidence="1">
    <location>
        <begin position="249"/>
        <end position="273"/>
    </location>
</feature>
<dbReference type="PANTHER" id="PTHR12112:SF52">
    <property type="entry name" value="DHHA2 DOMAIN-CONTAINING PROTEIN"/>
    <property type="match status" value="1"/>
</dbReference>